<dbReference type="Proteomes" id="UP001205105">
    <property type="component" value="Unassembled WGS sequence"/>
</dbReference>
<evidence type="ECO:0000256" key="1">
    <source>
        <dbReference type="SAM" id="MobiDB-lite"/>
    </source>
</evidence>
<name>A0AAD5DUU5_9CHLO</name>
<reference evidence="2" key="1">
    <citation type="submission" date="2020-11" db="EMBL/GenBank/DDBJ databases">
        <title>Chlorella ohadii genome sequencing and assembly.</title>
        <authorList>
            <person name="Murik O."/>
            <person name="Treves H."/>
            <person name="Kedem I."/>
            <person name="Shotland Y."/>
            <person name="Kaplan A."/>
        </authorList>
    </citation>
    <scope>NUCLEOTIDE SEQUENCE</scope>
    <source>
        <strain evidence="2">1</strain>
    </source>
</reference>
<proteinExistence type="predicted"/>
<dbReference type="PANTHER" id="PTHR40637:SF1">
    <property type="entry name" value="ESSS SUBUNIT OF NADH:UBIQUINONE OXIDOREDUCTASE (COMPLEX I) PROTEIN"/>
    <property type="match status" value="1"/>
</dbReference>
<evidence type="ECO:0000313" key="3">
    <source>
        <dbReference type="Proteomes" id="UP001205105"/>
    </source>
</evidence>
<sequence>MSQLLRRLPLVARRCGKTRGGGGGGSFFAEGKHEPGGNLFGETPPPSGQARKWESWEGPWYFTLGAATAMLTLGLSARPDSSLTYWADRKAAEIKGSA</sequence>
<accession>A0AAD5DUU5</accession>
<gene>
    <name evidence="2" type="ORF">COHA_001982</name>
</gene>
<protein>
    <recommendedName>
        <fullName evidence="4">NADH dehydrogenase [ubiquinone] 1 beta subcomplex subunit 11, mitochondrial</fullName>
    </recommendedName>
</protein>
<comment type="caution">
    <text evidence="2">The sequence shown here is derived from an EMBL/GenBank/DDBJ whole genome shotgun (WGS) entry which is preliminary data.</text>
</comment>
<dbReference type="EMBL" id="JADXDR010000030">
    <property type="protein sequence ID" value="KAI7844435.1"/>
    <property type="molecule type" value="Genomic_DNA"/>
</dbReference>
<feature type="region of interest" description="Disordered" evidence="1">
    <location>
        <begin position="17"/>
        <end position="51"/>
    </location>
</feature>
<dbReference type="AlphaFoldDB" id="A0AAD5DUU5"/>
<evidence type="ECO:0000313" key="2">
    <source>
        <dbReference type="EMBL" id="KAI7844435.1"/>
    </source>
</evidence>
<dbReference type="PANTHER" id="PTHR40637">
    <property type="entry name" value="ESSS SUBUNIT OF NADH:UBIQUINONE OXIDOREDUCTASE (COMPLEX I) PROTEIN"/>
    <property type="match status" value="1"/>
</dbReference>
<evidence type="ECO:0008006" key="4">
    <source>
        <dbReference type="Google" id="ProtNLM"/>
    </source>
</evidence>
<keyword evidence="3" id="KW-1185">Reference proteome</keyword>
<organism evidence="2 3">
    <name type="scientific">Chlorella ohadii</name>
    <dbReference type="NCBI Taxonomy" id="2649997"/>
    <lineage>
        <taxon>Eukaryota</taxon>
        <taxon>Viridiplantae</taxon>
        <taxon>Chlorophyta</taxon>
        <taxon>core chlorophytes</taxon>
        <taxon>Trebouxiophyceae</taxon>
        <taxon>Chlorellales</taxon>
        <taxon>Chlorellaceae</taxon>
        <taxon>Chlorella clade</taxon>
        <taxon>Chlorella</taxon>
    </lineage>
</organism>